<dbReference type="AlphaFoldDB" id="A0A5B7H2Q3"/>
<evidence type="ECO:0000313" key="3">
    <source>
        <dbReference type="Proteomes" id="UP000324222"/>
    </source>
</evidence>
<reference evidence="2 3" key="1">
    <citation type="submission" date="2019-05" db="EMBL/GenBank/DDBJ databases">
        <title>Another draft genome of Portunus trituberculatus and its Hox gene families provides insights of decapod evolution.</title>
        <authorList>
            <person name="Jeong J.-H."/>
            <person name="Song I."/>
            <person name="Kim S."/>
            <person name="Choi T."/>
            <person name="Kim D."/>
            <person name="Ryu S."/>
            <person name="Kim W."/>
        </authorList>
    </citation>
    <scope>NUCLEOTIDE SEQUENCE [LARGE SCALE GENOMIC DNA]</scope>
    <source>
        <tissue evidence="2">Muscle</tissue>
    </source>
</reference>
<sequence>MKDENRRTRGHSKKIMKIQCLRNIKKLSFSHKTVNIWNGLSEEIVTVKSVHKFKEKLGKCRKGDRVGFDKVDDDDAQDLLESHAESLSNDELIELDKASQEAEKEVDEEEEPVRGLDIKTLRECLGGIEKALETPEEHDPNPARSIKVAHDVEKSVRFIKKSMMKKQEKLSSPPSTRSSSQSDMPSLSHLPTLLQLALPQYPLSSNH</sequence>
<dbReference type="Proteomes" id="UP000324222">
    <property type="component" value="Unassembled WGS sequence"/>
</dbReference>
<dbReference type="EMBL" id="VSRR010021953">
    <property type="protein sequence ID" value="MPC64343.1"/>
    <property type="molecule type" value="Genomic_DNA"/>
</dbReference>
<name>A0A5B7H2Q3_PORTR</name>
<organism evidence="2 3">
    <name type="scientific">Portunus trituberculatus</name>
    <name type="common">Swimming crab</name>
    <name type="synonym">Neptunus trituberculatus</name>
    <dbReference type="NCBI Taxonomy" id="210409"/>
    <lineage>
        <taxon>Eukaryota</taxon>
        <taxon>Metazoa</taxon>
        <taxon>Ecdysozoa</taxon>
        <taxon>Arthropoda</taxon>
        <taxon>Crustacea</taxon>
        <taxon>Multicrustacea</taxon>
        <taxon>Malacostraca</taxon>
        <taxon>Eumalacostraca</taxon>
        <taxon>Eucarida</taxon>
        <taxon>Decapoda</taxon>
        <taxon>Pleocyemata</taxon>
        <taxon>Brachyura</taxon>
        <taxon>Eubrachyura</taxon>
        <taxon>Portunoidea</taxon>
        <taxon>Portunidae</taxon>
        <taxon>Portuninae</taxon>
        <taxon>Portunus</taxon>
    </lineage>
</organism>
<feature type="region of interest" description="Disordered" evidence="1">
    <location>
        <begin position="160"/>
        <end position="207"/>
    </location>
</feature>
<evidence type="ECO:0000256" key="1">
    <source>
        <dbReference type="SAM" id="MobiDB-lite"/>
    </source>
</evidence>
<evidence type="ECO:0000313" key="2">
    <source>
        <dbReference type="EMBL" id="MPC64343.1"/>
    </source>
</evidence>
<comment type="caution">
    <text evidence="2">The sequence shown here is derived from an EMBL/GenBank/DDBJ whole genome shotgun (WGS) entry which is preliminary data.</text>
</comment>
<protein>
    <submittedName>
        <fullName evidence="2">Uncharacterized protein</fullName>
    </submittedName>
</protein>
<keyword evidence="3" id="KW-1185">Reference proteome</keyword>
<feature type="compositionally biased region" description="Low complexity" evidence="1">
    <location>
        <begin position="171"/>
        <end position="186"/>
    </location>
</feature>
<gene>
    <name evidence="2" type="ORF">E2C01_058457</name>
</gene>
<accession>A0A5B7H2Q3</accession>
<proteinExistence type="predicted"/>